<dbReference type="PANTHER" id="PTHR31906">
    <property type="entry name" value="PLASTID-LIPID-ASSOCIATED PROTEIN 4, CHLOROPLASTIC-RELATED"/>
    <property type="match status" value="1"/>
</dbReference>
<dbReference type="InterPro" id="IPR006843">
    <property type="entry name" value="PAP/fibrillin_dom"/>
</dbReference>
<protein>
    <recommendedName>
        <fullName evidence="5">Plastid lipid-associated protein/fibrillin conserved domain-containing protein</fullName>
    </recommendedName>
</protein>
<proteinExistence type="predicted"/>
<dbReference type="Pfam" id="PF04755">
    <property type="entry name" value="PAP_fibrillin"/>
    <property type="match status" value="1"/>
</dbReference>
<evidence type="ECO:0000256" key="1">
    <source>
        <dbReference type="ARBA" id="ARBA00004474"/>
    </source>
</evidence>
<dbReference type="InterPro" id="IPR039633">
    <property type="entry name" value="PAP"/>
</dbReference>
<gene>
    <name evidence="6" type="ORF">TDUB1175_LOCUS12134</name>
</gene>
<name>A0A7R9Z8W4_9STRA</name>
<feature type="signal peptide" evidence="4">
    <location>
        <begin position="1"/>
        <end position="18"/>
    </location>
</feature>
<evidence type="ECO:0000256" key="4">
    <source>
        <dbReference type="SAM" id="SignalP"/>
    </source>
</evidence>
<reference evidence="6" key="1">
    <citation type="submission" date="2021-01" db="EMBL/GenBank/DDBJ databases">
        <authorList>
            <person name="Corre E."/>
            <person name="Pelletier E."/>
            <person name="Niang G."/>
            <person name="Scheremetjew M."/>
            <person name="Finn R."/>
            <person name="Kale V."/>
            <person name="Holt S."/>
            <person name="Cochrane G."/>
            <person name="Meng A."/>
            <person name="Brown T."/>
            <person name="Cohen L."/>
        </authorList>
    </citation>
    <scope>NUCLEOTIDE SEQUENCE</scope>
    <source>
        <strain evidence="6">CCMP147</strain>
    </source>
</reference>
<feature type="chain" id="PRO_5031302751" description="Plastid lipid-associated protein/fibrillin conserved domain-containing protein" evidence="4">
    <location>
        <begin position="19"/>
        <end position="302"/>
    </location>
</feature>
<feature type="region of interest" description="Disordered" evidence="3">
    <location>
        <begin position="43"/>
        <end position="64"/>
    </location>
</feature>
<evidence type="ECO:0000313" key="6">
    <source>
        <dbReference type="EMBL" id="CAD8313345.1"/>
    </source>
</evidence>
<sequence>MPGMKLVALAAVVASTSGFTIPPSGRFAGAAATRSVVFMSDEVDDVSPSDSSSEDLYTDDDAVGSGDTVISVDSEPYEPTPSESAVTSVLDELPADVTSLDVDSETRAKINEALLKLEALNPTETPATSPLLNGVWSLRYAGGYSSDWALPSPTRQIALFLYSGGYSPGLFALSLAQKLPAGLVDIGELEISISRQQPRVEAKVDVKLLGGSSNEVLVKARLDVDSDLRLTETYESATVLGQDVDLPAQVQYSRDLYVTYVDEDLLVVRDASGVPEVLVRKAKDFFMSGPEPDEVDDISAPY</sequence>
<evidence type="ECO:0000259" key="5">
    <source>
        <dbReference type="Pfam" id="PF04755"/>
    </source>
</evidence>
<comment type="subcellular location">
    <subcellularLocation>
        <location evidence="1">Plastid</location>
    </subcellularLocation>
</comment>
<accession>A0A7R9Z8W4</accession>
<evidence type="ECO:0000256" key="2">
    <source>
        <dbReference type="ARBA" id="ARBA00022640"/>
    </source>
</evidence>
<evidence type="ECO:0000256" key="3">
    <source>
        <dbReference type="SAM" id="MobiDB-lite"/>
    </source>
</evidence>
<feature type="compositionally biased region" description="Acidic residues" evidence="3">
    <location>
        <begin position="43"/>
        <end position="62"/>
    </location>
</feature>
<feature type="domain" description="Plastid lipid-associated protein/fibrillin conserved" evidence="5">
    <location>
        <begin position="101"/>
        <end position="273"/>
    </location>
</feature>
<keyword evidence="4" id="KW-0732">Signal</keyword>
<dbReference type="AlphaFoldDB" id="A0A7R9Z8W4"/>
<keyword evidence="2" id="KW-0934">Plastid</keyword>
<dbReference type="EMBL" id="HBED01024465">
    <property type="protein sequence ID" value="CAD8313345.1"/>
    <property type="molecule type" value="Transcribed_RNA"/>
</dbReference>
<dbReference type="GO" id="GO:0009536">
    <property type="term" value="C:plastid"/>
    <property type="evidence" value="ECO:0007669"/>
    <property type="project" value="UniProtKB-SubCell"/>
</dbReference>
<organism evidence="6">
    <name type="scientific">Pseudictyota dubia</name>
    <dbReference type="NCBI Taxonomy" id="2749911"/>
    <lineage>
        <taxon>Eukaryota</taxon>
        <taxon>Sar</taxon>
        <taxon>Stramenopiles</taxon>
        <taxon>Ochrophyta</taxon>
        <taxon>Bacillariophyta</taxon>
        <taxon>Mediophyceae</taxon>
        <taxon>Biddulphiophycidae</taxon>
        <taxon>Eupodiscales</taxon>
        <taxon>Odontellaceae</taxon>
        <taxon>Pseudictyota</taxon>
    </lineage>
</organism>